<evidence type="ECO:0000313" key="3">
    <source>
        <dbReference type="Proteomes" id="UP000632828"/>
    </source>
</evidence>
<organism evidence="2 3">
    <name type="scientific">Pelovirga terrestris</name>
    <dbReference type="NCBI Taxonomy" id="2771352"/>
    <lineage>
        <taxon>Bacteria</taxon>
        <taxon>Pseudomonadati</taxon>
        <taxon>Thermodesulfobacteriota</taxon>
        <taxon>Desulfuromonadia</taxon>
        <taxon>Geobacterales</taxon>
        <taxon>Geobacteraceae</taxon>
        <taxon>Pelovirga</taxon>
    </lineage>
</organism>
<dbReference type="InterPro" id="IPR003695">
    <property type="entry name" value="Ppx_GppA_N"/>
</dbReference>
<comment type="caution">
    <text evidence="2">The sequence shown here is derived from an EMBL/GenBank/DDBJ whole genome shotgun (WGS) entry which is preliminary data.</text>
</comment>
<proteinExistence type="predicted"/>
<dbReference type="Gene3D" id="3.30.420.40">
    <property type="match status" value="1"/>
</dbReference>
<dbReference type="PANTHER" id="PTHR30005:SF0">
    <property type="entry name" value="RETROGRADE REGULATION PROTEIN 2"/>
    <property type="match status" value="1"/>
</dbReference>
<dbReference type="SUPFAM" id="SSF53067">
    <property type="entry name" value="Actin-like ATPase domain"/>
    <property type="match status" value="2"/>
</dbReference>
<evidence type="ECO:0000259" key="1">
    <source>
        <dbReference type="Pfam" id="PF02541"/>
    </source>
</evidence>
<sequence length="300" mass="32480">MLATIDIGSNTVRMLIGSSADGVLLPSVYQRRITRLGGGFSPTRGLSPVAMARTIATLKDFSAALEGHQAQLLRAVGTAALRRAVNRREFIEQVLQQTGIRIDVIEGDEEARLTTLGALSVISPQPENVVIFDIGGGSTEVVCIHGGRICAQQSFPLGVVRLAEEYSDHERRQHAIETTLMDYCSNLRHTFSSSEPPELIGTAGTMTTLAAIDLKLTSYNPSVINNHVLSVEWMASLYAQLETLSTPEREQWTGMEQGRGDLILPGLQLASTIAKSFEITQLKVADAGLLEGTFLDACRD</sequence>
<evidence type="ECO:0000313" key="2">
    <source>
        <dbReference type="EMBL" id="MBD1399284.1"/>
    </source>
</evidence>
<dbReference type="Pfam" id="PF02541">
    <property type="entry name" value="Ppx-GppA"/>
    <property type="match status" value="1"/>
</dbReference>
<protein>
    <submittedName>
        <fullName evidence="2">Rod shape-determining protein</fullName>
    </submittedName>
</protein>
<gene>
    <name evidence="2" type="ORF">ICT70_01210</name>
</gene>
<dbReference type="GO" id="GO:0016462">
    <property type="term" value="F:pyrophosphatase activity"/>
    <property type="evidence" value="ECO:0007669"/>
    <property type="project" value="TreeGrafter"/>
</dbReference>
<dbReference type="EMBL" id="JACWUN010000001">
    <property type="protein sequence ID" value="MBD1399284.1"/>
    <property type="molecule type" value="Genomic_DNA"/>
</dbReference>
<dbReference type="CDD" id="cd24054">
    <property type="entry name" value="ASKHA_NBD_AaPPX-GppA_MtPPX2-like"/>
    <property type="match status" value="1"/>
</dbReference>
<dbReference type="RefSeq" id="WP_191153555.1">
    <property type="nucleotide sequence ID" value="NZ_JACWUN010000001.1"/>
</dbReference>
<dbReference type="Proteomes" id="UP000632828">
    <property type="component" value="Unassembled WGS sequence"/>
</dbReference>
<dbReference type="AlphaFoldDB" id="A0A8J6UNC7"/>
<dbReference type="InterPro" id="IPR043129">
    <property type="entry name" value="ATPase_NBD"/>
</dbReference>
<dbReference type="PANTHER" id="PTHR30005">
    <property type="entry name" value="EXOPOLYPHOSPHATASE"/>
    <property type="match status" value="1"/>
</dbReference>
<keyword evidence="3" id="KW-1185">Reference proteome</keyword>
<name>A0A8J6UNC7_9BACT</name>
<accession>A0A8J6UNC7</accession>
<dbReference type="InterPro" id="IPR050273">
    <property type="entry name" value="GppA/Ppx_hydrolase"/>
</dbReference>
<feature type="domain" description="Ppx/GppA phosphatase N-terminal" evidence="1">
    <location>
        <begin position="28"/>
        <end position="296"/>
    </location>
</feature>
<reference evidence="2" key="1">
    <citation type="submission" date="2020-09" db="EMBL/GenBank/DDBJ databases">
        <title>Pelobacter alkaliphilus sp. nov., a novel anaerobic arsenate-reducing bacterium from terrestrial mud volcano.</title>
        <authorList>
            <person name="Khomyakova M.A."/>
            <person name="Merkel A.Y."/>
            <person name="Slobodkin A.I."/>
        </authorList>
    </citation>
    <scope>NUCLEOTIDE SEQUENCE</scope>
    <source>
        <strain evidence="2">M08fum</strain>
    </source>
</reference>
<dbReference type="Gene3D" id="3.30.420.150">
    <property type="entry name" value="Exopolyphosphatase. Domain 2"/>
    <property type="match status" value="1"/>
</dbReference>